<dbReference type="OrthoDB" id="8819001at2759"/>
<name>A0A9Q1EQC7_SYNKA</name>
<dbReference type="EMBL" id="JAINUF010000014">
    <property type="protein sequence ID" value="KAJ8343030.1"/>
    <property type="molecule type" value="Genomic_DNA"/>
</dbReference>
<protein>
    <recommendedName>
        <fullName evidence="5">SLP adapter and CSK-interacting membrane protein</fullName>
    </recommendedName>
</protein>
<keyword evidence="2" id="KW-0812">Transmembrane</keyword>
<dbReference type="GO" id="GO:0001772">
    <property type="term" value="C:immunological synapse"/>
    <property type="evidence" value="ECO:0007669"/>
    <property type="project" value="InterPro"/>
</dbReference>
<sequence>MELLREFFWLFVMLGMVIVSIVFGILFFVINKCINRRAEQFKINSQQTSNHEFYKDSRYHPEQLEEELPPLPARHPYVPSCPSSVSYEDVTNLPDYVKVDEKAAPPPYQSTTTPVQNELCPDRNSVSTEAYDDVVLPGYESDQDYDDVG</sequence>
<keyword evidence="4" id="KW-1185">Reference proteome</keyword>
<keyword evidence="2" id="KW-0472">Membrane</keyword>
<evidence type="ECO:0000256" key="1">
    <source>
        <dbReference type="SAM" id="MobiDB-lite"/>
    </source>
</evidence>
<keyword evidence="2" id="KW-1133">Transmembrane helix</keyword>
<feature type="region of interest" description="Disordered" evidence="1">
    <location>
        <begin position="101"/>
        <end position="149"/>
    </location>
</feature>
<feature type="transmembrane region" description="Helical" evidence="2">
    <location>
        <begin position="7"/>
        <end position="30"/>
    </location>
</feature>
<evidence type="ECO:0000313" key="3">
    <source>
        <dbReference type="EMBL" id="KAJ8343030.1"/>
    </source>
</evidence>
<evidence type="ECO:0000313" key="4">
    <source>
        <dbReference type="Proteomes" id="UP001152622"/>
    </source>
</evidence>
<dbReference type="AlphaFoldDB" id="A0A9Q1EQC7"/>
<evidence type="ECO:0000256" key="2">
    <source>
        <dbReference type="SAM" id="Phobius"/>
    </source>
</evidence>
<dbReference type="GO" id="GO:0097197">
    <property type="term" value="C:tetraspanin-enriched microdomain"/>
    <property type="evidence" value="ECO:0007669"/>
    <property type="project" value="InterPro"/>
</dbReference>
<reference evidence="3" key="1">
    <citation type="journal article" date="2023" name="Science">
        <title>Genome structures resolve the early diversification of teleost fishes.</title>
        <authorList>
            <person name="Parey E."/>
            <person name="Louis A."/>
            <person name="Montfort J."/>
            <person name="Bouchez O."/>
            <person name="Roques C."/>
            <person name="Iampietro C."/>
            <person name="Lluch J."/>
            <person name="Castinel A."/>
            <person name="Donnadieu C."/>
            <person name="Desvignes T."/>
            <person name="Floi Bucao C."/>
            <person name="Jouanno E."/>
            <person name="Wen M."/>
            <person name="Mejri S."/>
            <person name="Dirks R."/>
            <person name="Jansen H."/>
            <person name="Henkel C."/>
            <person name="Chen W.J."/>
            <person name="Zahm M."/>
            <person name="Cabau C."/>
            <person name="Klopp C."/>
            <person name="Thompson A.W."/>
            <person name="Robinson-Rechavi M."/>
            <person name="Braasch I."/>
            <person name="Lecointre G."/>
            <person name="Bobe J."/>
            <person name="Postlethwait J.H."/>
            <person name="Berthelot C."/>
            <person name="Roest Crollius H."/>
            <person name="Guiguen Y."/>
        </authorList>
    </citation>
    <scope>NUCLEOTIDE SEQUENCE</scope>
    <source>
        <strain evidence="3">WJC10195</strain>
    </source>
</reference>
<dbReference type="Proteomes" id="UP001152622">
    <property type="component" value="Chromosome 14"/>
</dbReference>
<dbReference type="InterPro" id="IPR028181">
    <property type="entry name" value="SCIMP"/>
</dbReference>
<comment type="caution">
    <text evidence="3">The sequence shown here is derived from an EMBL/GenBank/DDBJ whole genome shotgun (WGS) entry which is preliminary data.</text>
</comment>
<proteinExistence type="predicted"/>
<accession>A0A9Q1EQC7</accession>
<organism evidence="3 4">
    <name type="scientific">Synaphobranchus kaupii</name>
    <name type="common">Kaup's arrowtooth eel</name>
    <dbReference type="NCBI Taxonomy" id="118154"/>
    <lineage>
        <taxon>Eukaryota</taxon>
        <taxon>Metazoa</taxon>
        <taxon>Chordata</taxon>
        <taxon>Craniata</taxon>
        <taxon>Vertebrata</taxon>
        <taxon>Euteleostomi</taxon>
        <taxon>Actinopterygii</taxon>
        <taxon>Neopterygii</taxon>
        <taxon>Teleostei</taxon>
        <taxon>Anguilliformes</taxon>
        <taxon>Synaphobranchidae</taxon>
        <taxon>Synaphobranchus</taxon>
    </lineage>
</organism>
<dbReference type="Pfam" id="PF15050">
    <property type="entry name" value="SCIMP"/>
    <property type="match status" value="1"/>
</dbReference>
<gene>
    <name evidence="3" type="ORF">SKAU_G00329580</name>
</gene>
<evidence type="ECO:0008006" key="5">
    <source>
        <dbReference type="Google" id="ProtNLM"/>
    </source>
</evidence>